<protein>
    <submittedName>
        <fullName evidence="1">Uncharacterized protein</fullName>
    </submittedName>
</protein>
<gene>
    <name evidence="1" type="ORF">ACFQ4H_34165</name>
</gene>
<dbReference type="Proteomes" id="UP001597260">
    <property type="component" value="Unassembled WGS sequence"/>
</dbReference>
<name>A0ABW3YRA7_9ACTN</name>
<sequence length="154" mass="16490">MPGPDGSRPAEPVGVPARLTVWQAVRQSWLIHPDWTVADYLAWLDDEAYDTGTLTGDPAEVVGRWLAEHRRTAPLSRPADDARVYVVAGGDMVAVFDNPDSAGIQHAVMEAAGLDAEVHALSTTEWERAAYLVRAANPGLVISDTRPGHGGDPS</sequence>
<proteinExistence type="predicted"/>
<accession>A0ABW3YRA7</accession>
<evidence type="ECO:0000313" key="2">
    <source>
        <dbReference type="Proteomes" id="UP001597260"/>
    </source>
</evidence>
<comment type="caution">
    <text evidence="1">The sequence shown here is derived from an EMBL/GenBank/DDBJ whole genome shotgun (WGS) entry which is preliminary data.</text>
</comment>
<dbReference type="RefSeq" id="WP_377579310.1">
    <property type="nucleotide sequence ID" value="NZ_JBHTMP010000122.1"/>
</dbReference>
<organism evidence="1 2">
    <name type="scientific">Micromonospora sonneratiae</name>
    <dbReference type="NCBI Taxonomy" id="1184706"/>
    <lineage>
        <taxon>Bacteria</taxon>
        <taxon>Bacillati</taxon>
        <taxon>Actinomycetota</taxon>
        <taxon>Actinomycetes</taxon>
        <taxon>Micromonosporales</taxon>
        <taxon>Micromonosporaceae</taxon>
        <taxon>Micromonospora</taxon>
    </lineage>
</organism>
<reference evidence="2" key="1">
    <citation type="journal article" date="2019" name="Int. J. Syst. Evol. Microbiol.">
        <title>The Global Catalogue of Microorganisms (GCM) 10K type strain sequencing project: providing services to taxonomists for standard genome sequencing and annotation.</title>
        <authorList>
            <consortium name="The Broad Institute Genomics Platform"/>
            <consortium name="The Broad Institute Genome Sequencing Center for Infectious Disease"/>
            <person name="Wu L."/>
            <person name="Ma J."/>
        </authorList>
    </citation>
    <scope>NUCLEOTIDE SEQUENCE [LARGE SCALE GENOMIC DNA]</scope>
    <source>
        <strain evidence="2">JCM 31037</strain>
    </source>
</reference>
<dbReference type="EMBL" id="JBHTMP010000122">
    <property type="protein sequence ID" value="MFD1326136.1"/>
    <property type="molecule type" value="Genomic_DNA"/>
</dbReference>
<evidence type="ECO:0000313" key="1">
    <source>
        <dbReference type="EMBL" id="MFD1326136.1"/>
    </source>
</evidence>
<keyword evidence="2" id="KW-1185">Reference proteome</keyword>